<sequence length="86" mass="9538">REPALAAFALSKEQGELDAETDIVELAELLTSHQWGLILTWSKGMISTQQLGKLALRSQLTTLHPVSRGRLKTWIRNKAADNNVSL</sequence>
<organism evidence="1">
    <name type="scientific">marine sediment metagenome</name>
    <dbReference type="NCBI Taxonomy" id="412755"/>
    <lineage>
        <taxon>unclassified sequences</taxon>
        <taxon>metagenomes</taxon>
        <taxon>ecological metagenomes</taxon>
    </lineage>
</organism>
<accession>A0A0F9H612</accession>
<dbReference type="EMBL" id="LAZR01023860">
    <property type="protein sequence ID" value="KKL77075.1"/>
    <property type="molecule type" value="Genomic_DNA"/>
</dbReference>
<evidence type="ECO:0000313" key="1">
    <source>
        <dbReference type="EMBL" id="KKL77075.1"/>
    </source>
</evidence>
<proteinExistence type="predicted"/>
<gene>
    <name evidence="1" type="ORF">LCGC14_2038530</name>
</gene>
<feature type="non-terminal residue" evidence="1">
    <location>
        <position position="1"/>
    </location>
</feature>
<dbReference type="AlphaFoldDB" id="A0A0F9H612"/>
<protein>
    <submittedName>
        <fullName evidence="1">Uncharacterized protein</fullName>
    </submittedName>
</protein>
<name>A0A0F9H612_9ZZZZ</name>
<comment type="caution">
    <text evidence="1">The sequence shown here is derived from an EMBL/GenBank/DDBJ whole genome shotgun (WGS) entry which is preliminary data.</text>
</comment>
<reference evidence="1" key="1">
    <citation type="journal article" date="2015" name="Nature">
        <title>Complex archaea that bridge the gap between prokaryotes and eukaryotes.</title>
        <authorList>
            <person name="Spang A."/>
            <person name="Saw J.H."/>
            <person name="Jorgensen S.L."/>
            <person name="Zaremba-Niedzwiedzka K."/>
            <person name="Martijn J."/>
            <person name="Lind A.E."/>
            <person name="van Eijk R."/>
            <person name="Schleper C."/>
            <person name="Guy L."/>
            <person name="Ettema T.J."/>
        </authorList>
    </citation>
    <scope>NUCLEOTIDE SEQUENCE</scope>
</reference>